<dbReference type="AlphaFoldDB" id="A0A2N5D616"/>
<reference evidence="2 5" key="2">
    <citation type="submission" date="2018-01" db="EMBL/GenBank/DDBJ databases">
        <title>Complete genome sequence of Caulobacter flavus RHGG3.</title>
        <authorList>
            <person name="Yang E."/>
        </authorList>
    </citation>
    <scope>NUCLEOTIDE SEQUENCE [LARGE SCALE GENOMIC DNA]</scope>
    <source>
        <strain evidence="2 5">RHGG3</strain>
    </source>
</reference>
<sequence>MSATIFLLTIGMPLATILLVFGIIYAASVMRARIAAQNGEARPQDVLDELAEIKTRLAAIEKILKDVE</sequence>
<accession>A0A2N5D616</accession>
<dbReference type="EMBL" id="CP026100">
    <property type="protein sequence ID" value="AYV45947.1"/>
    <property type="molecule type" value="Genomic_DNA"/>
</dbReference>
<proteinExistence type="predicted"/>
<protein>
    <recommendedName>
        <fullName evidence="6">Envelope stress response membrane protein PspB</fullName>
    </recommendedName>
</protein>
<keyword evidence="1" id="KW-0812">Transmembrane</keyword>
<dbReference type="Proteomes" id="UP000281192">
    <property type="component" value="Chromosome"/>
</dbReference>
<dbReference type="EMBL" id="PJRQ01000002">
    <property type="protein sequence ID" value="PLR21510.1"/>
    <property type="molecule type" value="Genomic_DNA"/>
</dbReference>
<evidence type="ECO:0000256" key="1">
    <source>
        <dbReference type="SAM" id="Phobius"/>
    </source>
</evidence>
<evidence type="ECO:0000313" key="5">
    <source>
        <dbReference type="Proteomes" id="UP000281192"/>
    </source>
</evidence>
<dbReference type="OrthoDB" id="8759306at2"/>
<evidence type="ECO:0000313" key="3">
    <source>
        <dbReference type="EMBL" id="PLR21510.1"/>
    </source>
</evidence>
<dbReference type="KEGG" id="cfh:C1707_06605"/>
<feature type="transmembrane region" description="Helical" evidence="1">
    <location>
        <begin position="6"/>
        <end position="27"/>
    </location>
</feature>
<keyword evidence="5" id="KW-1185">Reference proteome</keyword>
<reference evidence="3 4" key="1">
    <citation type="submission" date="2017-12" db="EMBL/GenBank/DDBJ databases">
        <title>The genome sequence of Caulobacter flavus CGMCC1 15093.</title>
        <authorList>
            <person name="Gao J."/>
            <person name="Mao X."/>
            <person name="Sun J."/>
        </authorList>
    </citation>
    <scope>NUCLEOTIDE SEQUENCE [LARGE SCALE GENOMIC DNA]</scope>
    <source>
        <strain evidence="3 4">CGMCC1 15093</strain>
    </source>
</reference>
<name>A0A2N5D616_9CAUL</name>
<organism evidence="3 4">
    <name type="scientific">Caulobacter flavus</name>
    <dbReference type="NCBI Taxonomy" id="1679497"/>
    <lineage>
        <taxon>Bacteria</taxon>
        <taxon>Pseudomonadati</taxon>
        <taxon>Pseudomonadota</taxon>
        <taxon>Alphaproteobacteria</taxon>
        <taxon>Caulobacterales</taxon>
        <taxon>Caulobacteraceae</taxon>
        <taxon>Caulobacter</taxon>
    </lineage>
</organism>
<evidence type="ECO:0000313" key="4">
    <source>
        <dbReference type="Proteomes" id="UP000234483"/>
    </source>
</evidence>
<keyword evidence="1" id="KW-0472">Membrane</keyword>
<dbReference type="RefSeq" id="WP_101711118.1">
    <property type="nucleotide sequence ID" value="NZ_CP026100.1"/>
</dbReference>
<gene>
    <name evidence="2" type="ORF">C1707_06605</name>
    <name evidence="3" type="ORF">CFHF_00740</name>
</gene>
<evidence type="ECO:0000313" key="2">
    <source>
        <dbReference type="EMBL" id="AYV45947.1"/>
    </source>
</evidence>
<dbReference type="Proteomes" id="UP000234483">
    <property type="component" value="Unassembled WGS sequence"/>
</dbReference>
<evidence type="ECO:0008006" key="6">
    <source>
        <dbReference type="Google" id="ProtNLM"/>
    </source>
</evidence>
<keyword evidence="1" id="KW-1133">Transmembrane helix</keyword>